<reference evidence="3 4" key="1">
    <citation type="journal article" date="2007" name="Genome Res.">
        <title>Genome characteristics of facultatively symbiotic Frankia sp. strains reflect host range and host plant biogeography.</title>
        <authorList>
            <person name="Normand P."/>
            <person name="Lapierre P."/>
            <person name="Tisa L.S."/>
            <person name="Gogarten J.P."/>
            <person name="Alloisio N."/>
            <person name="Bagnarol E."/>
            <person name="Bassi C.A."/>
            <person name="Berry A.M."/>
            <person name="Bickhart D.M."/>
            <person name="Choisne N."/>
            <person name="Couloux A."/>
            <person name="Cournoyer B."/>
            <person name="Cruveiller S."/>
            <person name="Daubin V."/>
            <person name="Demange N."/>
            <person name="Francino M.P."/>
            <person name="Goltsman E."/>
            <person name="Huang Y."/>
            <person name="Kopp O.R."/>
            <person name="Labarre L."/>
            <person name="Lapidus A."/>
            <person name="Lavire C."/>
            <person name="Marechal J."/>
            <person name="Martinez M."/>
            <person name="Mastronunzio J.E."/>
            <person name="Mullin B.C."/>
            <person name="Niemann J."/>
            <person name="Pujic P."/>
            <person name="Rawnsley T."/>
            <person name="Rouy Z."/>
            <person name="Schenowitz C."/>
            <person name="Sellstedt A."/>
            <person name="Tavares F."/>
            <person name="Tomkins J.P."/>
            <person name="Vallenet D."/>
            <person name="Valverde C."/>
            <person name="Wall L.G."/>
            <person name="Wang Y."/>
            <person name="Medigue C."/>
            <person name="Benson D.R."/>
        </authorList>
    </citation>
    <scope>NUCLEOTIDE SEQUENCE [LARGE SCALE GENOMIC DNA]</scope>
    <source>
        <strain evidence="4">DSM 45986 / CECT 9034 / ACN14a</strain>
    </source>
</reference>
<evidence type="ECO:0000256" key="1">
    <source>
        <dbReference type="SAM" id="MobiDB-lite"/>
    </source>
</evidence>
<feature type="chain" id="PRO_5039308419" description="GH26 domain-containing protein" evidence="2">
    <location>
        <begin position="26"/>
        <end position="385"/>
    </location>
</feature>
<dbReference type="Proteomes" id="UP000000657">
    <property type="component" value="Chromosome"/>
</dbReference>
<protein>
    <recommendedName>
        <fullName evidence="5">GH26 domain-containing protein</fullName>
    </recommendedName>
</protein>
<feature type="region of interest" description="Disordered" evidence="1">
    <location>
        <begin position="35"/>
        <end position="87"/>
    </location>
</feature>
<proteinExistence type="predicted"/>
<feature type="signal peptide" evidence="2">
    <location>
        <begin position="1"/>
        <end position="25"/>
    </location>
</feature>
<gene>
    <name evidence="3" type="ordered locus">FRAAL0736</name>
</gene>
<organism evidence="3 4">
    <name type="scientific">Frankia alni (strain DSM 45986 / CECT 9034 / ACN14a)</name>
    <dbReference type="NCBI Taxonomy" id="326424"/>
    <lineage>
        <taxon>Bacteria</taxon>
        <taxon>Bacillati</taxon>
        <taxon>Actinomycetota</taxon>
        <taxon>Actinomycetes</taxon>
        <taxon>Frankiales</taxon>
        <taxon>Frankiaceae</taxon>
        <taxon>Frankia</taxon>
    </lineage>
</organism>
<keyword evidence="4" id="KW-1185">Reference proteome</keyword>
<keyword evidence="2" id="KW-0732">Signal</keyword>
<dbReference type="EMBL" id="CT573213">
    <property type="protein sequence ID" value="CAJ59406.1"/>
    <property type="molecule type" value="Genomic_DNA"/>
</dbReference>
<name>Q0RSQ1_FRAAA</name>
<dbReference type="HOGENOM" id="CLU_061356_0_0_11"/>
<accession>Q0RSQ1</accession>
<evidence type="ECO:0000313" key="3">
    <source>
        <dbReference type="EMBL" id="CAJ59406.1"/>
    </source>
</evidence>
<evidence type="ECO:0000256" key="2">
    <source>
        <dbReference type="SAM" id="SignalP"/>
    </source>
</evidence>
<dbReference type="eggNOG" id="ENOG50331NH">
    <property type="taxonomic scope" value="Bacteria"/>
</dbReference>
<dbReference type="AlphaFoldDB" id="Q0RSQ1"/>
<evidence type="ECO:0000313" key="4">
    <source>
        <dbReference type="Proteomes" id="UP000000657"/>
    </source>
</evidence>
<sequence>MSMRSRRFRHATVPLLALLAATAVAIPLLVHGGGGAAGGGGDADSNGADRFGVTSASPAVDDRNTGGPAERPGPAEPTRRPLAAAGRAVPATPAGKLRFGLGPGLDSAHTSPLAPDLDFLSTWYNGPNDLSFLRKWKADLIPEVYQSGHGIHLIVWLDGTGEVGTVQTAHGPACGREYPLSSGFLDDARELASIFSGPANGPALYVTLFTEFQTYPCHPNAWATTPDTTNYYLTLQDQYLAALDIFHSGAPNARVSLGWGGWQSRWDDPATGAGRSLITHFADVLRVSDFESFQAMGADSNAADVRDMTRALGQYGPVMLAHFKSESQATWEADMHALLAGDAVRQLSQDGLFALSFMDAANIASPAALSLARGAVQSHGVHSTL</sequence>
<dbReference type="KEGG" id="fal:FRAAL0736"/>
<evidence type="ECO:0008006" key="5">
    <source>
        <dbReference type="Google" id="ProtNLM"/>
    </source>
</evidence>